<keyword evidence="2" id="KW-1185">Reference proteome</keyword>
<reference evidence="1 2" key="1">
    <citation type="submission" date="2020-08" db="EMBL/GenBank/DDBJ databases">
        <title>Genome sequencing of Purple Non-Sulfur Bacteria from various extreme environments.</title>
        <authorList>
            <person name="Mayer M."/>
        </authorList>
    </citation>
    <scope>NUCLEOTIDE SEQUENCE [LARGE SCALE GENOMIC DNA]</scope>
    <source>
        <strain evidence="1 2">JA131</strain>
    </source>
</reference>
<gene>
    <name evidence="1" type="ORF">GGD89_002995</name>
</gene>
<dbReference type="AlphaFoldDB" id="A0A7W6RF17"/>
<proteinExistence type="predicted"/>
<evidence type="ECO:0000313" key="2">
    <source>
        <dbReference type="Proteomes" id="UP000554286"/>
    </source>
</evidence>
<dbReference type="EMBL" id="JACIGK010000025">
    <property type="protein sequence ID" value="MBB4267354.1"/>
    <property type="molecule type" value="Genomic_DNA"/>
</dbReference>
<dbReference type="Proteomes" id="UP000554286">
    <property type="component" value="Unassembled WGS sequence"/>
</dbReference>
<evidence type="ECO:0000313" key="1">
    <source>
        <dbReference type="EMBL" id="MBB4267354.1"/>
    </source>
</evidence>
<organism evidence="1 2">
    <name type="scientific">Roseospira visakhapatnamensis</name>
    <dbReference type="NCBI Taxonomy" id="390880"/>
    <lineage>
        <taxon>Bacteria</taxon>
        <taxon>Pseudomonadati</taxon>
        <taxon>Pseudomonadota</taxon>
        <taxon>Alphaproteobacteria</taxon>
        <taxon>Rhodospirillales</taxon>
        <taxon>Rhodospirillaceae</taxon>
        <taxon>Roseospira</taxon>
    </lineage>
</organism>
<sequence>MQYRVIKAGWLTDGRGAGARHEIGAVVEMTEAQAAYLVRAGQIAPDGPAPARRKTKVET</sequence>
<name>A0A7W6RF17_9PROT</name>
<protein>
    <submittedName>
        <fullName evidence="1">Uncharacterized protein</fullName>
    </submittedName>
</protein>
<dbReference type="RefSeq" id="WP_184046670.1">
    <property type="nucleotide sequence ID" value="NZ_JACIGK010000025.1"/>
</dbReference>
<comment type="caution">
    <text evidence="1">The sequence shown here is derived from an EMBL/GenBank/DDBJ whole genome shotgun (WGS) entry which is preliminary data.</text>
</comment>
<accession>A0A7W6RF17</accession>